<dbReference type="InParanoid" id="A0A1Y2EAW6"/>
<evidence type="ECO:0008006" key="3">
    <source>
        <dbReference type="Google" id="ProtNLM"/>
    </source>
</evidence>
<keyword evidence="2" id="KW-1185">Reference proteome</keyword>
<dbReference type="InterPro" id="IPR032710">
    <property type="entry name" value="NTF2-like_dom_sf"/>
</dbReference>
<dbReference type="RefSeq" id="XP_040718844.1">
    <property type="nucleotide sequence ID" value="XM_040858059.1"/>
</dbReference>
<dbReference type="EMBL" id="MCFJ01000003">
    <property type="protein sequence ID" value="ORY68557.1"/>
    <property type="molecule type" value="Genomic_DNA"/>
</dbReference>
<gene>
    <name evidence="1" type="ORF">BCR38DRAFT_406478</name>
</gene>
<comment type="caution">
    <text evidence="1">The sequence shown here is derived from an EMBL/GenBank/DDBJ whole genome shotgun (WGS) entry which is preliminary data.</text>
</comment>
<dbReference type="InterPro" id="IPR050977">
    <property type="entry name" value="Fungal_Meroterpenoid_Isomerase"/>
</dbReference>
<reference evidence="1 2" key="1">
    <citation type="submission" date="2016-07" db="EMBL/GenBank/DDBJ databases">
        <title>Pervasive Adenine N6-methylation of Active Genes in Fungi.</title>
        <authorList>
            <consortium name="DOE Joint Genome Institute"/>
            <person name="Mondo S.J."/>
            <person name="Dannebaum R.O."/>
            <person name="Kuo R.C."/>
            <person name="Labutti K."/>
            <person name="Haridas S."/>
            <person name="Kuo A."/>
            <person name="Salamov A."/>
            <person name="Ahrendt S.R."/>
            <person name="Lipzen A."/>
            <person name="Sullivan W."/>
            <person name="Andreopoulos W.B."/>
            <person name="Clum A."/>
            <person name="Lindquist E."/>
            <person name="Daum C."/>
            <person name="Ramamoorthy G.K."/>
            <person name="Gryganskyi A."/>
            <person name="Culley D."/>
            <person name="Magnuson J.K."/>
            <person name="James T.Y."/>
            <person name="O'Malley M.A."/>
            <person name="Stajich J.E."/>
            <person name="Spatafora J.W."/>
            <person name="Visel A."/>
            <person name="Grigoriev I.V."/>
        </authorList>
    </citation>
    <scope>NUCLEOTIDE SEQUENCE [LARGE SCALE GENOMIC DNA]</scope>
    <source>
        <strain evidence="1 2">CBS 129021</strain>
    </source>
</reference>
<protein>
    <recommendedName>
        <fullName evidence="3">SnoaL-like domain-containing protein</fullName>
    </recommendedName>
</protein>
<dbReference type="OrthoDB" id="3758478at2759"/>
<dbReference type="SUPFAM" id="SSF54427">
    <property type="entry name" value="NTF2-like"/>
    <property type="match status" value="1"/>
</dbReference>
<dbReference type="STRING" id="1141098.A0A1Y2EAW6"/>
<proteinExistence type="predicted"/>
<dbReference type="PANTHER" id="PTHR39598">
    <property type="entry name" value="AUSTINOL SYNTHESIS PROTEIN F-RELATED"/>
    <property type="match status" value="1"/>
</dbReference>
<dbReference type="GeneID" id="63774271"/>
<evidence type="ECO:0000313" key="2">
    <source>
        <dbReference type="Proteomes" id="UP000193689"/>
    </source>
</evidence>
<dbReference type="PANTHER" id="PTHR39598:SF1">
    <property type="entry name" value="AUSTINOID BIOSYNTHESIS CLUSTERS PROTEIN F-RELATED"/>
    <property type="match status" value="1"/>
</dbReference>
<name>A0A1Y2EAW6_9PEZI</name>
<dbReference type="Gene3D" id="3.10.450.50">
    <property type="match status" value="1"/>
</dbReference>
<evidence type="ECO:0000313" key="1">
    <source>
        <dbReference type="EMBL" id="ORY68557.1"/>
    </source>
</evidence>
<dbReference type="Proteomes" id="UP000193689">
    <property type="component" value="Unassembled WGS sequence"/>
</dbReference>
<sequence>MDPTIHSRGIQTVNQLLDGYSSLSVETLLAPLSESFQHRVLPESLGMPARDKAAFTQHATGVFSIFENFQLIPKSICENMAANFVVVYAGMKGTLKAGKGEWRNECIMMIRLSTDGRKIVEVNEFVDSAKAMEMRQKHAPKGAFGGHQLAKRASFVLTRTTLPGMLKGMNHFVLHIAVVGTR</sequence>
<accession>A0A1Y2EAW6</accession>
<dbReference type="AlphaFoldDB" id="A0A1Y2EAW6"/>
<organism evidence="1 2">
    <name type="scientific">Pseudomassariella vexata</name>
    <dbReference type="NCBI Taxonomy" id="1141098"/>
    <lineage>
        <taxon>Eukaryota</taxon>
        <taxon>Fungi</taxon>
        <taxon>Dikarya</taxon>
        <taxon>Ascomycota</taxon>
        <taxon>Pezizomycotina</taxon>
        <taxon>Sordariomycetes</taxon>
        <taxon>Xylariomycetidae</taxon>
        <taxon>Amphisphaeriales</taxon>
        <taxon>Pseudomassariaceae</taxon>
        <taxon>Pseudomassariella</taxon>
    </lineage>
</organism>